<gene>
    <name evidence="3" type="ORF">HK099_002230</name>
</gene>
<evidence type="ECO:0000313" key="4">
    <source>
        <dbReference type="Proteomes" id="UP001211065"/>
    </source>
</evidence>
<keyword evidence="1" id="KW-0175">Coiled coil</keyword>
<comment type="caution">
    <text evidence="3">The sequence shown here is derived from an EMBL/GenBank/DDBJ whole genome shotgun (WGS) entry which is preliminary data.</text>
</comment>
<feature type="coiled-coil region" evidence="1">
    <location>
        <begin position="1569"/>
        <end position="1659"/>
    </location>
</feature>
<evidence type="ECO:0000256" key="1">
    <source>
        <dbReference type="SAM" id="Coils"/>
    </source>
</evidence>
<feature type="coiled-coil region" evidence="1">
    <location>
        <begin position="650"/>
        <end position="677"/>
    </location>
</feature>
<dbReference type="Proteomes" id="UP001211065">
    <property type="component" value="Unassembled WGS sequence"/>
</dbReference>
<feature type="coiled-coil region" evidence="1">
    <location>
        <begin position="119"/>
        <end position="146"/>
    </location>
</feature>
<keyword evidence="4" id="KW-1185">Reference proteome</keyword>
<feature type="coiled-coil region" evidence="1">
    <location>
        <begin position="64"/>
        <end position="91"/>
    </location>
</feature>
<feature type="region of interest" description="Disordered" evidence="2">
    <location>
        <begin position="580"/>
        <end position="623"/>
    </location>
</feature>
<evidence type="ECO:0000256" key="2">
    <source>
        <dbReference type="SAM" id="MobiDB-lite"/>
    </source>
</evidence>
<accession>A0AAD5XWW5</accession>
<feature type="coiled-coil region" evidence="1">
    <location>
        <begin position="1728"/>
        <end position="1755"/>
    </location>
</feature>
<feature type="coiled-coil region" evidence="1">
    <location>
        <begin position="1358"/>
        <end position="1392"/>
    </location>
</feature>
<reference evidence="3" key="1">
    <citation type="submission" date="2020-05" db="EMBL/GenBank/DDBJ databases">
        <title>Phylogenomic resolution of chytrid fungi.</title>
        <authorList>
            <person name="Stajich J.E."/>
            <person name="Amses K."/>
            <person name="Simmons R."/>
            <person name="Seto K."/>
            <person name="Myers J."/>
            <person name="Bonds A."/>
            <person name="Quandt C.A."/>
            <person name="Barry K."/>
            <person name="Liu P."/>
            <person name="Grigoriev I."/>
            <person name="Longcore J.E."/>
            <person name="James T.Y."/>
        </authorList>
    </citation>
    <scope>NUCLEOTIDE SEQUENCE</scope>
    <source>
        <strain evidence="3">JEL0476</strain>
    </source>
</reference>
<feature type="coiled-coil region" evidence="1">
    <location>
        <begin position="1438"/>
        <end position="1479"/>
    </location>
</feature>
<feature type="compositionally biased region" description="Basic and acidic residues" evidence="2">
    <location>
        <begin position="1830"/>
        <end position="1846"/>
    </location>
</feature>
<protein>
    <submittedName>
        <fullName evidence="3">Uncharacterized protein</fullName>
    </submittedName>
</protein>
<name>A0AAD5XWW5_9FUNG</name>
<proteinExistence type="predicted"/>
<sequence>MRDPIINAEQLALTPEKSSSVPITKFNSLLNHLTDLSIAIDTNKPPVTENAELGSLYSSFTDGVSFLEDSLNKAQEENSMLQLKVQLLEKELMEKNISEKLDLQPSSTSNSNLTSQDSAVDLVSQLESKEREILKLENKYNSVVNNVQNLVYAVETGNSVKELNFGDDKLSTLFQSFVGNLNKMEDEFLTESESQLTENIMTLTELLKSGNFNMMNDIIAVGPEKELISILKLLVDKLPLISETIDKSVEKIEKFDKDIDNENNLLKLSKLAETIENVNFKIENKQDWITRQMDQKVTALEKSISVLESGNVSRNWELTIPAVDISVSELQQSTVDAHLAQSYVNDVTFLRSQNFENNKPVLQLQQSTVDAHLAQSYVNDVTFLRSQNFETNKPVLQLQQSTVDAHLAQSYMNDVTFLRSQNFETNKPVLQFQQSTVDNHLTQSYLNEVTYLREQLRNAYENNTDAIKNYSSENDNDVAYHQQILDDHLTQSYVITIESLSQSIKELDAQKLSIRRMSADQHVLDSHLSQSYLSDISSLRQTVQDLDWECFNLKNRRRPSVEKAYVHGTADHVSSLKQIKEEGSGEGSVGSSSGSGTPIDDRQTYITPPRSPPSVHRQKSPGKVYSQFTDSGIDIASLDHRLSVSYREGLDSPEEELDNLRQQLLNREAEMDAAINRYESYIDDLGRKLTKTTEVTNAMALALSASKKDNQELQRVAKLAAIDYDQAVLENHLLFSYLEAPVSDTETPNTNLDELMVKYDQLVLDNHLLLSYMDEKLHISSEFSSLMDIPRKFSLDLPESLGDFVIIESDDESHFEILNNHYELKDTENSAEDLLLHRELEVEISTASYESKIDELTRQNRFISLYYQNTINAWKSSMEEIVRLKNECNKLESLSTQHSAGGEKISNLLEEALARNEYLETKLNQAVVDQHLMLSFQNDSILLVENKNAENNLIGQIPTKKKVKQFFAENSSQELAVSKQGISEEEFNSAGSVEGSLVEETEFEHKYHQLVVDQHLLISYLLENQENYPTENEISINQLVLDNHLLQSYYIQISEEIELLKESNLVSETDLNCTKTQLATVSSDYISVSKITNWVNNERFDLIDELNHTKLKIATVSSDYISVSKITNWVNNERFDLIDELNHTKLKNEQFKLLLSNSDQLVLENHLLQSYHNQSTEELSFLKEELKNTYTNLQPSKQVELKGADSDQLILDNHLLQSYHIQYTEELLQLKQESAKNLTELKSTTEKLLKLTDDYQVITKINSWVNNERFSLIKELDISNTKNEQIPLLHSQMSELNQKMEQIILNEQLLLSYQLDVHSLREQLNEFKNKELASEFEVLSASVSPALKSVDSPESFKIVEVERTLEIKKLELAASEKKIQELNDELSKFKNYSFTQSSAIDYNSDVDSVTSTSLEEEEHGKKKVIIRFRKADAEDTKLKEIDLLLQEKKKELNDSQKVIAELNQRLAEFHEKELQLKSQSIAEVPKISGNSRSTRRPSQMDVERSKIKEMERLLEGRETELGQMVLDHHLLLSYQYGAETDHSIAAATTVKGLVSPNSIETVTISLAELEALKADADKCESLTQKLKDTEARLRARDLYLQNTIMDTAKRVAELENRLIEQQGVNEDLERELKLAARDKEEMENELQDLDHDNMILQNQLNHSGTSQVDTFDLEAYEESELGDDYVVLRDMEVQTDLTVEQATSEMPSSSEQQIMSVVSRLTYSNMIVDTQKETIQELESKLKKVDIEKERIIQQSFEKNMELERIQAVNSQRAKLIDELWKRVEKLETDRTSIHLKRTVTLLSNAPEYRSERRGSTKSTRSTISQRSQSARDEPDYKSYHQDRRSTAGSSYLNDELVNSVRETRHRLPTNSMYSSAPTEVSVDTVLDSEYIKNIPDVKYKQQDSKVTHPKSLSRSSTINEENYSNFAGNNFSLKNGRRKSISISTFPNSPTNIVSDIPQVPSHGSSRISMLAAREATPWEL</sequence>
<feature type="region of interest" description="Disordered" evidence="2">
    <location>
        <begin position="1807"/>
        <end position="1857"/>
    </location>
</feature>
<feature type="compositionally biased region" description="Low complexity" evidence="2">
    <location>
        <begin position="1817"/>
        <end position="1829"/>
    </location>
</feature>
<dbReference type="EMBL" id="JADGJW010000172">
    <property type="protein sequence ID" value="KAJ3222522.1"/>
    <property type="molecule type" value="Genomic_DNA"/>
</dbReference>
<evidence type="ECO:0000313" key="3">
    <source>
        <dbReference type="EMBL" id="KAJ3222522.1"/>
    </source>
</evidence>
<organism evidence="3 4">
    <name type="scientific">Clydaea vesicula</name>
    <dbReference type="NCBI Taxonomy" id="447962"/>
    <lineage>
        <taxon>Eukaryota</taxon>
        <taxon>Fungi</taxon>
        <taxon>Fungi incertae sedis</taxon>
        <taxon>Chytridiomycota</taxon>
        <taxon>Chytridiomycota incertae sedis</taxon>
        <taxon>Chytridiomycetes</taxon>
        <taxon>Lobulomycetales</taxon>
        <taxon>Lobulomycetaceae</taxon>
        <taxon>Clydaea</taxon>
    </lineage>
</organism>